<feature type="transmembrane region" description="Helical" evidence="1">
    <location>
        <begin position="12"/>
        <end position="32"/>
    </location>
</feature>
<evidence type="ECO:0000256" key="1">
    <source>
        <dbReference type="SAM" id="Phobius"/>
    </source>
</evidence>
<dbReference type="Pfam" id="PF19789">
    <property type="entry name" value="DUF6273"/>
    <property type="match status" value="1"/>
</dbReference>
<evidence type="ECO:0000313" key="3">
    <source>
        <dbReference type="EMBL" id="MBK5896190.1"/>
    </source>
</evidence>
<sequence length="249" mass="28336">MDKLIKKSQCKLIIIMLVALTFVIVVFCYRLLIRQDTISSIAYSSLKSKDDYRVYIKEDGKYVPFLVIDNGYEKGSTLLLREEILAETKRMNEYSSYYKDSEIDRFLNGSYYENLKEIHSLIESTAVEIYSDASIGCSGDETENINRNIFLLSDKELSYGYGIEGKALRYFRNPDNRLSYLDGTPMGWLLRTPVTSYLSAVCEVSFDGKLSLGNSFGKHGIRPAFCVDSLAKIKKKAGIIEGKEVYVLE</sequence>
<name>A0ABS1IWJ9_9FIRM</name>
<gene>
    <name evidence="3" type="ORF">JJN12_00085</name>
</gene>
<keyword evidence="1" id="KW-1133">Transmembrane helix</keyword>
<keyword evidence="4" id="KW-1185">Reference proteome</keyword>
<proteinExistence type="predicted"/>
<evidence type="ECO:0000313" key="4">
    <source>
        <dbReference type="Proteomes" id="UP000604730"/>
    </source>
</evidence>
<keyword evidence="1" id="KW-0472">Membrane</keyword>
<keyword evidence="1" id="KW-0812">Transmembrane</keyword>
<accession>A0ABS1IWJ9</accession>
<evidence type="ECO:0000259" key="2">
    <source>
        <dbReference type="Pfam" id="PF19789"/>
    </source>
</evidence>
<organism evidence="3 4">
    <name type="scientific">Catonella massiliensis</name>
    <dbReference type="NCBI Taxonomy" id="2799636"/>
    <lineage>
        <taxon>Bacteria</taxon>
        <taxon>Bacillati</taxon>
        <taxon>Bacillota</taxon>
        <taxon>Clostridia</taxon>
        <taxon>Lachnospirales</taxon>
        <taxon>Lachnospiraceae</taxon>
        <taxon>Catonella</taxon>
    </lineage>
</organism>
<dbReference type="Proteomes" id="UP000604730">
    <property type="component" value="Unassembled WGS sequence"/>
</dbReference>
<dbReference type="RefSeq" id="WP_208427777.1">
    <property type="nucleotide sequence ID" value="NZ_JAEPRJ010000001.1"/>
</dbReference>
<dbReference type="InterPro" id="IPR046240">
    <property type="entry name" value="DUF6273"/>
</dbReference>
<feature type="domain" description="DUF6273" evidence="2">
    <location>
        <begin position="75"/>
        <end position="229"/>
    </location>
</feature>
<protein>
    <recommendedName>
        <fullName evidence="2">DUF6273 domain-containing protein</fullName>
    </recommendedName>
</protein>
<comment type="caution">
    <text evidence="3">The sequence shown here is derived from an EMBL/GenBank/DDBJ whole genome shotgun (WGS) entry which is preliminary data.</text>
</comment>
<reference evidence="3 4" key="1">
    <citation type="submission" date="2021-01" db="EMBL/GenBank/DDBJ databases">
        <title>Isolation and description of Catonella massiliensis sp. nov., a novel Catonella species, isolated from a stable periodontitis subject.</title>
        <authorList>
            <person name="Antezack A."/>
            <person name="Boxberger M."/>
            <person name="La Scola B."/>
            <person name="Monnet-Corti V."/>
        </authorList>
    </citation>
    <scope>NUCLEOTIDE SEQUENCE [LARGE SCALE GENOMIC DNA]</scope>
    <source>
        <strain evidence="3 4">Marseille-Q4567</strain>
    </source>
</reference>
<dbReference type="EMBL" id="JAEPRJ010000001">
    <property type="protein sequence ID" value="MBK5896190.1"/>
    <property type="molecule type" value="Genomic_DNA"/>
</dbReference>